<dbReference type="RefSeq" id="WP_168609412.1">
    <property type="nucleotide sequence ID" value="NZ_JAAZQD010000004.1"/>
</dbReference>
<dbReference type="CDD" id="cd01948">
    <property type="entry name" value="EAL"/>
    <property type="match status" value="1"/>
</dbReference>
<dbReference type="InterPro" id="IPR000160">
    <property type="entry name" value="GGDEF_dom"/>
</dbReference>
<dbReference type="EC" id="3.1.4.52" evidence="2"/>
<evidence type="ECO:0000256" key="4">
    <source>
        <dbReference type="ARBA" id="ARBA00051114"/>
    </source>
</evidence>
<accession>A0A846ZN32</accession>
<dbReference type="Pfam" id="PF13426">
    <property type="entry name" value="PAS_9"/>
    <property type="match status" value="1"/>
</dbReference>
<protein>
    <recommendedName>
        <fullName evidence="2">cyclic-guanylate-specific phosphodiesterase</fullName>
        <ecNumber evidence="2">3.1.4.52</ecNumber>
    </recommendedName>
</protein>
<dbReference type="PANTHER" id="PTHR44757">
    <property type="entry name" value="DIGUANYLATE CYCLASE DGCP"/>
    <property type="match status" value="1"/>
</dbReference>
<comment type="caution">
    <text evidence="10">The sequence shown here is derived from an EMBL/GenBank/DDBJ whole genome shotgun (WGS) entry which is preliminary data.</text>
</comment>
<dbReference type="InterPro" id="IPR013655">
    <property type="entry name" value="PAS_fold_3"/>
</dbReference>
<dbReference type="EMBL" id="JAAZQD010000004">
    <property type="protein sequence ID" value="NKZ39376.1"/>
    <property type="molecule type" value="Genomic_DNA"/>
</dbReference>
<sequence>MHALRQRAAHRHAAAGTLTRSAVRTALQIVICFGALLASLDAPSASAHVRTYYFGHIGAAQGMAQNTVGAILQGDKGYIWLGTQGGLHRYDGYQLKRFHHDANRTDSLPDNVISALASDGDGHLWVASKVGGLVLFDPDHNRVLPIPGHWSQRLNGITSLAGGGGKRLLVAERDAIVSVDPSLKHARVLWKTLQSSTLNSKTTLTECGPDGPFYGLHDRELIVLGRDAEHTRVVRIDRGDARTVLCRRNGRLLLGAGSGVYLLQPDSGATRRIWPQPESQAPDNTTVNALTEDHAGRIWAAVESVGLLRLDVDEKHPELLRPHPGIKGSLPDDNVQQFYVDRSGLIWTGGVTHGAAYFDPDGAPFHYIRDERSPTSHDFVSNNVRALYEDENGKIWLGLASAGLSIYDPKSDSFDSLTPILLRALPKSEPSSITVFALARSGSRFWISSNRGVMVLDMAQRSAHLLDPTLTSKGDPRPSRSLLRDRSGSLWIGMYDGSGVYRYRDGQRVQHLVHRKDDPESLAAGIILALAQDAQGRIWIGTSTGLSVYDPRKDRMRTFQEEPGVEDSLSSHVVMSLFIDSGGVLWVGTQSGLDRLVSLDDNGAHFHRITSRDGLPDGTIYCLREDNEHALWMSTNRGVVRMEPSSGKITAFSIQDGLQGMEYNSGACLKMRDGELVFGGVNGFDKVRPERVKPGTFQPTVNLTSIQIGANNQSVLPIDGRVRMQQSARAIRFEFAAMDFAAPQQNRFQHRLLGFDKDWIDDGTRHSATYTNLPAGRYRFEVRGSNHDGRFSATSHSVALIVIPPWWASRGMYALYIALGVMLLLAVYLAFRARRMRERHHQNQLQEREDRLSMALWGSGDEFWDLDLVNGRMYRLGAEQLLGKGTPTEIDFDDWCNYVLHPQDLGHIRKEIAACLGGETDHFESEYRLKTTQGEWIWVLGRGKIVEQDTDGKPTRISGTVRNITRMRSEDRDRRIAAEVIRSMSEAVTVADLDFKFSSVNAAFTRMSGYSDAEVRGRDTSLLNCNQQPDSVYTHMRRELQSHGHWRGELWQRRKNGSDFLCWVELREVCNAHGTRTHYVCVMTDITDRKRAEQELRYLANYDMLTGLPNRTLLGERLGDSILRARRGGQRLAVLYVDLDRFKHINDSMGHTTGDRLLKAAGARLRQCVREQDTVARVGGDEFTLVLEDVGGSGEVIGVAHKIISAFNEALVLDPHQEVLISPSIGISLYPDHGEVPNELLKHADTAMYQAKEHGRNTWMIYNDAMDADARLRATMAGALRRALERDEMRVVYQPKMALDDHELIGFEALVRWRSAELGDVGPGIFIPLAEETGMIMKIGQFVLERACQDLRAWRDAGQDKLTMAVNLSMVQLQRSGLAKRLQHTLQEHGVPPECLELELTESTVMANVEQSMRTLGELRAIGVSLAIDDFGTGYSSLAYLKRLPLTVLKIDQAFVGDITTDPDDEAITATIITMAHSLGLQVVAEGVETAEQAEYLSAHDCDLMQGNWLSPPLEATSCLTFCEEHERRRQALHPTSSGTT</sequence>
<feature type="domain" description="EAL" evidence="8">
    <location>
        <begin position="1273"/>
        <end position="1527"/>
    </location>
</feature>
<dbReference type="FunFam" id="3.20.20.450:FF:000001">
    <property type="entry name" value="Cyclic di-GMP phosphodiesterase yahA"/>
    <property type="match status" value="1"/>
</dbReference>
<dbReference type="SUPFAM" id="SSF55073">
    <property type="entry name" value="Nucleotide cyclase"/>
    <property type="match status" value="1"/>
</dbReference>
<dbReference type="SMART" id="SM00267">
    <property type="entry name" value="GGDEF"/>
    <property type="match status" value="1"/>
</dbReference>
<proteinExistence type="predicted"/>
<dbReference type="InterPro" id="IPR000700">
    <property type="entry name" value="PAS-assoc_C"/>
</dbReference>
<dbReference type="Proteomes" id="UP000541636">
    <property type="component" value="Unassembled WGS sequence"/>
</dbReference>
<dbReference type="GO" id="GO:0071111">
    <property type="term" value="F:cyclic-guanylate-specific phosphodiesterase activity"/>
    <property type="evidence" value="ECO:0007669"/>
    <property type="project" value="UniProtKB-EC"/>
</dbReference>
<evidence type="ECO:0000313" key="10">
    <source>
        <dbReference type="EMBL" id="NKZ39376.1"/>
    </source>
</evidence>
<keyword evidence="5" id="KW-1133">Transmembrane helix</keyword>
<dbReference type="PANTHER" id="PTHR44757:SF2">
    <property type="entry name" value="BIOFILM ARCHITECTURE MAINTENANCE PROTEIN MBAA"/>
    <property type="match status" value="1"/>
</dbReference>
<dbReference type="InterPro" id="IPR035965">
    <property type="entry name" value="PAS-like_dom_sf"/>
</dbReference>
<dbReference type="Pfam" id="PF08447">
    <property type="entry name" value="PAS_3"/>
    <property type="match status" value="1"/>
</dbReference>
<dbReference type="SUPFAM" id="SSF141868">
    <property type="entry name" value="EAL domain-like"/>
    <property type="match status" value="1"/>
</dbReference>
<evidence type="ECO:0000256" key="3">
    <source>
        <dbReference type="ARBA" id="ARBA00022636"/>
    </source>
</evidence>
<evidence type="ECO:0000256" key="1">
    <source>
        <dbReference type="ARBA" id="ARBA00001946"/>
    </source>
</evidence>
<dbReference type="InterPro" id="IPR029787">
    <property type="entry name" value="Nucleotide_cyclase"/>
</dbReference>
<dbReference type="PROSITE" id="PS50883">
    <property type="entry name" value="EAL"/>
    <property type="match status" value="1"/>
</dbReference>
<name>A0A846ZN32_9GAMM</name>
<dbReference type="SUPFAM" id="SSF55785">
    <property type="entry name" value="PYP-like sensor domain (PAS domain)"/>
    <property type="match status" value="2"/>
</dbReference>
<dbReference type="PROSITE" id="PS50113">
    <property type="entry name" value="PAC"/>
    <property type="match status" value="1"/>
</dbReference>
<dbReference type="SMART" id="SM00086">
    <property type="entry name" value="PAC"/>
    <property type="match status" value="2"/>
</dbReference>
<evidence type="ECO:0000313" key="11">
    <source>
        <dbReference type="Proteomes" id="UP000541636"/>
    </source>
</evidence>
<keyword evidence="3" id="KW-0973">c-di-GMP</keyword>
<dbReference type="InterPro" id="IPR001633">
    <property type="entry name" value="EAL_dom"/>
</dbReference>
<dbReference type="PROSITE" id="PS50887">
    <property type="entry name" value="GGDEF"/>
    <property type="match status" value="1"/>
</dbReference>
<keyword evidence="5" id="KW-0812">Transmembrane</keyword>
<dbReference type="Gene3D" id="3.20.20.450">
    <property type="entry name" value="EAL domain"/>
    <property type="match status" value="1"/>
</dbReference>
<evidence type="ECO:0000259" key="6">
    <source>
        <dbReference type="PROSITE" id="PS50112"/>
    </source>
</evidence>
<dbReference type="InterPro" id="IPR015943">
    <property type="entry name" value="WD40/YVTN_repeat-like_dom_sf"/>
</dbReference>
<evidence type="ECO:0000259" key="8">
    <source>
        <dbReference type="PROSITE" id="PS50883"/>
    </source>
</evidence>
<dbReference type="CDD" id="cd00130">
    <property type="entry name" value="PAS"/>
    <property type="match status" value="1"/>
</dbReference>
<dbReference type="PROSITE" id="PS50112">
    <property type="entry name" value="PAS"/>
    <property type="match status" value="1"/>
</dbReference>
<organism evidence="10 11">
    <name type="scientific">Oleiagrimonas citrea</name>
    <dbReference type="NCBI Taxonomy" id="1665687"/>
    <lineage>
        <taxon>Bacteria</taxon>
        <taxon>Pseudomonadati</taxon>
        <taxon>Pseudomonadota</taxon>
        <taxon>Gammaproteobacteria</taxon>
        <taxon>Lysobacterales</taxon>
        <taxon>Rhodanobacteraceae</taxon>
        <taxon>Oleiagrimonas</taxon>
    </lineage>
</organism>
<feature type="domain" description="PAS" evidence="6">
    <location>
        <begin position="973"/>
        <end position="1018"/>
    </location>
</feature>
<dbReference type="NCBIfam" id="TIGR00229">
    <property type="entry name" value="sensory_box"/>
    <property type="match status" value="1"/>
</dbReference>
<dbReference type="CDD" id="cd01949">
    <property type="entry name" value="GGDEF"/>
    <property type="match status" value="1"/>
</dbReference>
<dbReference type="SMART" id="SM00052">
    <property type="entry name" value="EAL"/>
    <property type="match status" value="1"/>
</dbReference>
<dbReference type="Pfam" id="PF00990">
    <property type="entry name" value="GGDEF"/>
    <property type="match status" value="1"/>
</dbReference>
<dbReference type="Gene3D" id="2.130.10.10">
    <property type="entry name" value="YVTN repeat-like/Quinoprotein amine dehydrogenase"/>
    <property type="match status" value="2"/>
</dbReference>
<dbReference type="Pfam" id="PF07495">
    <property type="entry name" value="Y_Y_Y"/>
    <property type="match status" value="1"/>
</dbReference>
<dbReference type="Gene3D" id="2.60.40.10">
    <property type="entry name" value="Immunoglobulins"/>
    <property type="match status" value="1"/>
</dbReference>
<dbReference type="GO" id="GO:0071732">
    <property type="term" value="P:cellular response to nitric oxide"/>
    <property type="evidence" value="ECO:0007669"/>
    <property type="project" value="UniProtKB-ARBA"/>
</dbReference>
<dbReference type="InterPro" id="IPR001610">
    <property type="entry name" value="PAC"/>
</dbReference>
<dbReference type="InterPro" id="IPR035919">
    <property type="entry name" value="EAL_sf"/>
</dbReference>
<dbReference type="InterPro" id="IPR052155">
    <property type="entry name" value="Biofilm_reg_signaling"/>
</dbReference>
<dbReference type="Gene3D" id="3.30.450.20">
    <property type="entry name" value="PAS domain"/>
    <property type="match status" value="2"/>
</dbReference>
<comment type="catalytic activity">
    <reaction evidence="4">
        <text>3',3'-c-di-GMP + H2O = 5'-phosphoguanylyl(3'-&gt;5')guanosine + H(+)</text>
        <dbReference type="Rhea" id="RHEA:24902"/>
        <dbReference type="ChEBI" id="CHEBI:15377"/>
        <dbReference type="ChEBI" id="CHEBI:15378"/>
        <dbReference type="ChEBI" id="CHEBI:58754"/>
        <dbReference type="ChEBI" id="CHEBI:58805"/>
        <dbReference type="EC" id="3.1.4.52"/>
    </reaction>
    <physiologicalReaction direction="left-to-right" evidence="4">
        <dbReference type="Rhea" id="RHEA:24903"/>
    </physiologicalReaction>
</comment>
<dbReference type="Gene3D" id="3.30.70.270">
    <property type="match status" value="1"/>
</dbReference>
<evidence type="ECO:0000256" key="5">
    <source>
        <dbReference type="SAM" id="Phobius"/>
    </source>
</evidence>
<comment type="cofactor">
    <cofactor evidence="1">
        <name>Mg(2+)</name>
        <dbReference type="ChEBI" id="CHEBI:18420"/>
    </cofactor>
</comment>
<keyword evidence="5" id="KW-0472">Membrane</keyword>
<dbReference type="NCBIfam" id="TIGR00254">
    <property type="entry name" value="GGDEF"/>
    <property type="match status" value="1"/>
</dbReference>
<dbReference type="Pfam" id="PF07494">
    <property type="entry name" value="Reg_prop"/>
    <property type="match status" value="4"/>
</dbReference>
<dbReference type="SMART" id="SM00091">
    <property type="entry name" value="PAS"/>
    <property type="match status" value="1"/>
</dbReference>
<dbReference type="Pfam" id="PF00563">
    <property type="entry name" value="EAL"/>
    <property type="match status" value="1"/>
</dbReference>
<feature type="transmembrane region" description="Helical" evidence="5">
    <location>
        <begin position="813"/>
        <end position="831"/>
    </location>
</feature>
<dbReference type="InterPro" id="IPR000014">
    <property type="entry name" value="PAS"/>
</dbReference>
<evidence type="ECO:0000256" key="2">
    <source>
        <dbReference type="ARBA" id="ARBA00012282"/>
    </source>
</evidence>
<feature type="domain" description="PAC" evidence="7">
    <location>
        <begin position="1046"/>
        <end position="1098"/>
    </location>
</feature>
<keyword evidence="11" id="KW-1185">Reference proteome</keyword>
<evidence type="ECO:0000259" key="7">
    <source>
        <dbReference type="PROSITE" id="PS50113"/>
    </source>
</evidence>
<gene>
    <name evidence="10" type="ORF">HF690_10500</name>
</gene>
<feature type="domain" description="GGDEF" evidence="9">
    <location>
        <begin position="1130"/>
        <end position="1264"/>
    </location>
</feature>
<dbReference type="FunFam" id="3.30.70.270:FF:000001">
    <property type="entry name" value="Diguanylate cyclase domain protein"/>
    <property type="match status" value="1"/>
</dbReference>
<dbReference type="InterPro" id="IPR013783">
    <property type="entry name" value="Ig-like_fold"/>
</dbReference>
<evidence type="ECO:0000259" key="9">
    <source>
        <dbReference type="PROSITE" id="PS50887"/>
    </source>
</evidence>
<dbReference type="InterPro" id="IPR011123">
    <property type="entry name" value="Y_Y_Y"/>
</dbReference>
<reference evidence="10 11" key="1">
    <citation type="journal article" date="2017" name="Int. J. Syst. Evol. Microbiol.">
        <title>Oleiagrimonas citrea sp. nov., a marine bacterium isolated from tidal flat sediment and emended description of the genus Oleiagrimonas Fang et al. 2015 and Oleiagrimonas soli.</title>
        <authorList>
            <person name="Yang S.H."/>
            <person name="Seo H.S."/>
            <person name="Seong C.N."/>
            <person name="Kwon K.K."/>
        </authorList>
    </citation>
    <scope>NUCLEOTIDE SEQUENCE [LARGE SCALE GENOMIC DNA]</scope>
    <source>
        <strain evidence="10 11">MEBiC09124</strain>
    </source>
</reference>
<dbReference type="InterPro" id="IPR011110">
    <property type="entry name" value="Reg_prop"/>
</dbReference>
<dbReference type="InterPro" id="IPR043128">
    <property type="entry name" value="Rev_trsase/Diguanyl_cyclase"/>
</dbReference>
<dbReference type="SUPFAM" id="SSF63829">
    <property type="entry name" value="Calcium-dependent phosphotriesterase"/>
    <property type="match status" value="3"/>
</dbReference>